<gene>
    <name evidence="5" type="ORF">NOI20_00995</name>
</gene>
<accession>A0AAJ1U481</accession>
<dbReference type="InterPro" id="IPR006145">
    <property type="entry name" value="PsdUridine_synth_RsuA/RluA"/>
</dbReference>
<evidence type="ECO:0000256" key="1">
    <source>
        <dbReference type="ARBA" id="ARBA00008348"/>
    </source>
</evidence>
<dbReference type="InterPro" id="IPR050343">
    <property type="entry name" value="RsuA_PseudoU_synthase"/>
</dbReference>
<keyword evidence="2 3" id="KW-0413">Isomerase</keyword>
<evidence type="ECO:0000256" key="3">
    <source>
        <dbReference type="RuleBase" id="RU003887"/>
    </source>
</evidence>
<dbReference type="InterPro" id="IPR000748">
    <property type="entry name" value="PsdUridine_synth_RsuA/RluB/E/F"/>
</dbReference>
<reference evidence="5" key="2">
    <citation type="submission" date="2023-04" db="EMBL/GenBank/DDBJ databases">
        <title>'Rhodoalgimonas zhirmunskyi' gen. nov., isolated from a red alga.</title>
        <authorList>
            <person name="Nedashkovskaya O.I."/>
            <person name="Otstavnykh N.Y."/>
            <person name="Bystritskaya E.P."/>
            <person name="Balabanova L.A."/>
            <person name="Isaeva M.P."/>
        </authorList>
    </citation>
    <scope>NUCLEOTIDE SEQUENCE</scope>
    <source>
        <strain evidence="5">10Alg 79</strain>
    </source>
</reference>
<reference evidence="5" key="1">
    <citation type="submission" date="2022-07" db="EMBL/GenBank/DDBJ databases">
        <authorList>
            <person name="Otstavnykh N."/>
            <person name="Isaeva M."/>
            <person name="Bystritskaya E."/>
        </authorList>
    </citation>
    <scope>NUCLEOTIDE SEQUENCE</scope>
    <source>
        <strain evidence="5">10Alg 79</strain>
    </source>
</reference>
<dbReference type="GO" id="GO:0009982">
    <property type="term" value="F:pseudouridine synthase activity"/>
    <property type="evidence" value="ECO:0007669"/>
    <property type="project" value="InterPro"/>
</dbReference>
<dbReference type="PROSITE" id="PS01149">
    <property type="entry name" value="PSI_RSU"/>
    <property type="match status" value="1"/>
</dbReference>
<dbReference type="Pfam" id="PF00849">
    <property type="entry name" value="PseudoU_synth_2"/>
    <property type="match status" value="1"/>
</dbReference>
<name>A0AAJ1U481_9RHOB</name>
<dbReference type="RefSeq" id="WP_317624305.1">
    <property type="nucleotide sequence ID" value="NZ_JANFFA010000001.1"/>
</dbReference>
<evidence type="ECO:0000256" key="2">
    <source>
        <dbReference type="ARBA" id="ARBA00023235"/>
    </source>
</evidence>
<sequence>MTRLIAFNKPWGVLPQFTDQSETPRPTLAQYIYEKGVYPAGRLDRDSEGLLLLTDNGKLQARISNPRFKHEKTYLAQVEGTPSEDALSQLRQGVTLKDGPTRPAKARIVAAPDWLWPRDPPIRVRQSIPDTWIELTLTEGRNRQVRRMTAAVGHPTLRLIRTRIDKWSLDGLRPGTWRFDAP</sequence>
<dbReference type="InterPro" id="IPR020094">
    <property type="entry name" value="TruA/RsuA/RluB/E/F_N"/>
</dbReference>
<dbReference type="EMBL" id="JANFFA010000001">
    <property type="protein sequence ID" value="MDQ2092684.1"/>
    <property type="molecule type" value="Genomic_DNA"/>
</dbReference>
<dbReference type="InterPro" id="IPR020103">
    <property type="entry name" value="PsdUridine_synth_cat_dom_sf"/>
</dbReference>
<dbReference type="Proteomes" id="UP001227162">
    <property type="component" value="Unassembled WGS sequence"/>
</dbReference>
<evidence type="ECO:0000313" key="5">
    <source>
        <dbReference type="EMBL" id="MDQ2092684.1"/>
    </source>
</evidence>
<dbReference type="PANTHER" id="PTHR47683">
    <property type="entry name" value="PSEUDOURIDINE SYNTHASE FAMILY PROTEIN-RELATED"/>
    <property type="match status" value="1"/>
</dbReference>
<feature type="domain" description="Pseudouridine synthase RsuA/RluA-like" evidence="4">
    <location>
        <begin position="4"/>
        <end position="151"/>
    </location>
</feature>
<dbReference type="AlphaFoldDB" id="A0AAJ1U481"/>
<evidence type="ECO:0000259" key="4">
    <source>
        <dbReference type="Pfam" id="PF00849"/>
    </source>
</evidence>
<comment type="caution">
    <text evidence="5">The sequence shown here is derived from an EMBL/GenBank/DDBJ whole genome shotgun (WGS) entry which is preliminary data.</text>
</comment>
<keyword evidence="6" id="KW-1185">Reference proteome</keyword>
<dbReference type="Gene3D" id="3.30.70.580">
    <property type="entry name" value="Pseudouridine synthase I, catalytic domain, N-terminal subdomain"/>
    <property type="match status" value="1"/>
</dbReference>
<proteinExistence type="inferred from homology"/>
<dbReference type="GO" id="GO:0006364">
    <property type="term" value="P:rRNA processing"/>
    <property type="evidence" value="ECO:0007669"/>
    <property type="project" value="UniProtKB-ARBA"/>
</dbReference>
<dbReference type="PANTHER" id="PTHR47683:SF2">
    <property type="entry name" value="RNA-BINDING S4 DOMAIN-CONTAINING PROTEIN"/>
    <property type="match status" value="1"/>
</dbReference>
<dbReference type="InterPro" id="IPR018496">
    <property type="entry name" value="PsdUridine_synth_RsuA/RluB_CS"/>
</dbReference>
<dbReference type="Gene3D" id="3.30.70.1560">
    <property type="entry name" value="Alpha-L RNA-binding motif"/>
    <property type="match status" value="1"/>
</dbReference>
<evidence type="ECO:0000313" key="6">
    <source>
        <dbReference type="Proteomes" id="UP001227162"/>
    </source>
</evidence>
<dbReference type="GO" id="GO:0001522">
    <property type="term" value="P:pseudouridine synthesis"/>
    <property type="evidence" value="ECO:0007669"/>
    <property type="project" value="InterPro"/>
</dbReference>
<dbReference type="NCBIfam" id="TIGR00093">
    <property type="entry name" value="pseudouridine synthase"/>
    <property type="match status" value="1"/>
</dbReference>
<dbReference type="InterPro" id="IPR042092">
    <property type="entry name" value="PsdUridine_s_RsuA/RluB/E/F_cat"/>
</dbReference>
<dbReference type="GO" id="GO:0140098">
    <property type="term" value="F:catalytic activity, acting on RNA"/>
    <property type="evidence" value="ECO:0007669"/>
    <property type="project" value="UniProtKB-ARBA"/>
</dbReference>
<dbReference type="SUPFAM" id="SSF55120">
    <property type="entry name" value="Pseudouridine synthase"/>
    <property type="match status" value="1"/>
</dbReference>
<organism evidence="5 6">
    <name type="scientific">Rhodalgimonas zhirmunskyi</name>
    <dbReference type="NCBI Taxonomy" id="2964767"/>
    <lineage>
        <taxon>Bacteria</taxon>
        <taxon>Pseudomonadati</taxon>
        <taxon>Pseudomonadota</taxon>
        <taxon>Alphaproteobacteria</taxon>
        <taxon>Rhodobacterales</taxon>
        <taxon>Roseobacteraceae</taxon>
        <taxon>Rhodalgimonas</taxon>
    </lineage>
</organism>
<comment type="similarity">
    <text evidence="1 3">Belongs to the pseudouridine synthase RsuA family.</text>
</comment>
<protein>
    <recommendedName>
        <fullName evidence="3">Pseudouridine synthase</fullName>
        <ecNumber evidence="3">5.4.99.-</ecNumber>
    </recommendedName>
</protein>
<dbReference type="GO" id="GO:0003723">
    <property type="term" value="F:RNA binding"/>
    <property type="evidence" value="ECO:0007669"/>
    <property type="project" value="InterPro"/>
</dbReference>
<dbReference type="EC" id="5.4.99.-" evidence="3"/>